<dbReference type="OrthoDB" id="26525at2759"/>
<feature type="domain" description="EF-hand" evidence="3">
    <location>
        <begin position="7"/>
        <end position="42"/>
    </location>
</feature>
<protein>
    <recommendedName>
        <fullName evidence="3">EF-hand domain-containing protein</fullName>
    </recommendedName>
</protein>
<dbReference type="InterPro" id="IPR011992">
    <property type="entry name" value="EF-hand-dom_pair"/>
</dbReference>
<dbReference type="Pfam" id="PF13499">
    <property type="entry name" value="EF-hand_7"/>
    <property type="match status" value="1"/>
</dbReference>
<evidence type="ECO:0000256" key="2">
    <source>
        <dbReference type="ARBA" id="ARBA00022837"/>
    </source>
</evidence>
<organism evidence="4 5">
    <name type="scientific">Exaiptasia diaphana</name>
    <name type="common">Tropical sea anemone</name>
    <name type="synonym">Aiptasia pulchella</name>
    <dbReference type="NCBI Taxonomy" id="2652724"/>
    <lineage>
        <taxon>Eukaryota</taxon>
        <taxon>Metazoa</taxon>
        <taxon>Cnidaria</taxon>
        <taxon>Anthozoa</taxon>
        <taxon>Hexacorallia</taxon>
        <taxon>Actiniaria</taxon>
        <taxon>Aiptasiidae</taxon>
        <taxon>Exaiptasia</taxon>
    </lineage>
</organism>
<dbReference type="GO" id="GO:0016460">
    <property type="term" value="C:myosin II complex"/>
    <property type="evidence" value="ECO:0007669"/>
    <property type="project" value="TreeGrafter"/>
</dbReference>
<keyword evidence="2" id="KW-0106">Calcium</keyword>
<dbReference type="SMART" id="SM00054">
    <property type="entry name" value="EFh"/>
    <property type="match status" value="3"/>
</dbReference>
<dbReference type="GeneID" id="110246115"/>
<dbReference type="Proteomes" id="UP000887567">
    <property type="component" value="Unplaced"/>
</dbReference>
<evidence type="ECO:0000256" key="1">
    <source>
        <dbReference type="ARBA" id="ARBA00022737"/>
    </source>
</evidence>
<dbReference type="PANTHER" id="PTHR23048:SF0">
    <property type="entry name" value="CALMODULIN LIKE 3"/>
    <property type="match status" value="1"/>
</dbReference>
<proteinExistence type="predicted"/>
<dbReference type="Gene3D" id="1.10.238.10">
    <property type="entry name" value="EF-hand"/>
    <property type="match status" value="2"/>
</dbReference>
<sequence length="150" mass="17206">MKTSSKFSKEKLQKAFNEVDHDKNGKIGVKSFQEALLKLGQRIEERELEGYLKRSGLDSNTSTDEINFGMFSNLVEKITSEKDNEADLKMAFEEFDCEKKGYIEGAGIKRVLTRLNIEYTSEEIDLMIEVADTNGDGRVDMEEFLQIFKE</sequence>
<dbReference type="FunFam" id="1.10.238.10:FF:000003">
    <property type="entry name" value="Calmodulin A"/>
    <property type="match status" value="1"/>
</dbReference>
<dbReference type="InterPro" id="IPR002048">
    <property type="entry name" value="EF_hand_dom"/>
</dbReference>
<dbReference type="EnsemblMetazoa" id="XM_021052428.2">
    <property type="protein sequence ID" value="XP_020908087.1"/>
    <property type="gene ID" value="LOC110246115"/>
</dbReference>
<accession>A0A913XQI3</accession>
<dbReference type="OMA" id="FRETKRE"/>
<reference evidence="4" key="1">
    <citation type="submission" date="2022-11" db="UniProtKB">
        <authorList>
            <consortium name="EnsemblMetazoa"/>
        </authorList>
    </citation>
    <scope>IDENTIFICATION</scope>
</reference>
<dbReference type="PROSITE" id="PS50222">
    <property type="entry name" value="EF_HAND_2"/>
    <property type="match status" value="3"/>
</dbReference>
<dbReference type="KEGG" id="epa:110246115"/>
<keyword evidence="5" id="KW-1185">Reference proteome</keyword>
<dbReference type="Pfam" id="PF13833">
    <property type="entry name" value="EF-hand_8"/>
    <property type="match status" value="1"/>
</dbReference>
<dbReference type="PROSITE" id="PS00018">
    <property type="entry name" value="EF_HAND_1"/>
    <property type="match status" value="1"/>
</dbReference>
<name>A0A913XQI3_EXADI</name>
<dbReference type="InterPro" id="IPR050230">
    <property type="entry name" value="CALM/Myosin/TropC-like"/>
</dbReference>
<dbReference type="SUPFAM" id="SSF47473">
    <property type="entry name" value="EF-hand"/>
    <property type="match status" value="1"/>
</dbReference>
<evidence type="ECO:0000259" key="3">
    <source>
        <dbReference type="PROSITE" id="PS50222"/>
    </source>
</evidence>
<dbReference type="InterPro" id="IPR018247">
    <property type="entry name" value="EF_Hand_1_Ca_BS"/>
</dbReference>
<dbReference type="CDD" id="cd00051">
    <property type="entry name" value="EFh"/>
    <property type="match status" value="1"/>
</dbReference>
<evidence type="ECO:0000313" key="5">
    <source>
        <dbReference type="Proteomes" id="UP000887567"/>
    </source>
</evidence>
<dbReference type="PANTHER" id="PTHR23048">
    <property type="entry name" value="MYOSIN LIGHT CHAIN 1, 3"/>
    <property type="match status" value="1"/>
</dbReference>
<feature type="domain" description="EF-hand" evidence="3">
    <location>
        <begin position="83"/>
        <end position="118"/>
    </location>
</feature>
<dbReference type="GO" id="GO:0005509">
    <property type="term" value="F:calcium ion binding"/>
    <property type="evidence" value="ECO:0007669"/>
    <property type="project" value="InterPro"/>
</dbReference>
<feature type="domain" description="EF-hand" evidence="3">
    <location>
        <begin position="119"/>
        <end position="150"/>
    </location>
</feature>
<keyword evidence="1" id="KW-0677">Repeat</keyword>
<dbReference type="AlphaFoldDB" id="A0A913XQI3"/>
<evidence type="ECO:0000313" key="4">
    <source>
        <dbReference type="EnsemblMetazoa" id="XP_020908087.1"/>
    </source>
</evidence>
<dbReference type="RefSeq" id="XP_020908087.1">
    <property type="nucleotide sequence ID" value="XM_021052428.2"/>
</dbReference>